<feature type="chain" id="PRO_5045397611" description="Secreted protein" evidence="1">
    <location>
        <begin position="18"/>
        <end position="206"/>
    </location>
</feature>
<evidence type="ECO:0008006" key="4">
    <source>
        <dbReference type="Google" id="ProtNLM"/>
    </source>
</evidence>
<name>A0ABQ8GIF8_9PEZI</name>
<evidence type="ECO:0000313" key="3">
    <source>
        <dbReference type="Proteomes" id="UP000774617"/>
    </source>
</evidence>
<proteinExistence type="predicted"/>
<sequence>MRFVLLLTLLTKQGARALISHDAVGRSRSFVLLARNKSTVRDAHQGHRQHRLTIAWPAGRRSFRFLSFLSGGADEFVPQGCEMRTAREWCDRSRPCHPIRSPPPGLAQSSSRRPPHQLMCPKIIRHAQSGWRLSRTGRLGIVCASKALVQRYPRVCSGFTQRGPRASQRLFPAFPGLCSFVFSLLMVLSRNARAPLLVSGGKDWAP</sequence>
<keyword evidence="1" id="KW-0732">Signal</keyword>
<feature type="signal peptide" evidence="1">
    <location>
        <begin position="1"/>
        <end position="17"/>
    </location>
</feature>
<evidence type="ECO:0000313" key="2">
    <source>
        <dbReference type="EMBL" id="KAH7057067.1"/>
    </source>
</evidence>
<accession>A0ABQ8GIF8</accession>
<reference evidence="2 3" key="1">
    <citation type="journal article" date="2021" name="Nat. Commun.">
        <title>Genetic determinants of endophytism in the Arabidopsis root mycobiome.</title>
        <authorList>
            <person name="Mesny F."/>
            <person name="Miyauchi S."/>
            <person name="Thiergart T."/>
            <person name="Pickel B."/>
            <person name="Atanasova L."/>
            <person name="Karlsson M."/>
            <person name="Huettel B."/>
            <person name="Barry K.W."/>
            <person name="Haridas S."/>
            <person name="Chen C."/>
            <person name="Bauer D."/>
            <person name="Andreopoulos W."/>
            <person name="Pangilinan J."/>
            <person name="LaButti K."/>
            <person name="Riley R."/>
            <person name="Lipzen A."/>
            <person name="Clum A."/>
            <person name="Drula E."/>
            <person name="Henrissat B."/>
            <person name="Kohler A."/>
            <person name="Grigoriev I.V."/>
            <person name="Martin F.M."/>
            <person name="Hacquard S."/>
        </authorList>
    </citation>
    <scope>NUCLEOTIDE SEQUENCE [LARGE SCALE GENOMIC DNA]</scope>
    <source>
        <strain evidence="2 3">MPI-SDFR-AT-0080</strain>
    </source>
</reference>
<keyword evidence="3" id="KW-1185">Reference proteome</keyword>
<organism evidence="2 3">
    <name type="scientific">Macrophomina phaseolina</name>
    <dbReference type="NCBI Taxonomy" id="35725"/>
    <lineage>
        <taxon>Eukaryota</taxon>
        <taxon>Fungi</taxon>
        <taxon>Dikarya</taxon>
        <taxon>Ascomycota</taxon>
        <taxon>Pezizomycotina</taxon>
        <taxon>Dothideomycetes</taxon>
        <taxon>Dothideomycetes incertae sedis</taxon>
        <taxon>Botryosphaeriales</taxon>
        <taxon>Botryosphaeriaceae</taxon>
        <taxon>Macrophomina</taxon>
    </lineage>
</organism>
<dbReference type="Proteomes" id="UP000774617">
    <property type="component" value="Unassembled WGS sequence"/>
</dbReference>
<dbReference type="EMBL" id="JAGTJR010000007">
    <property type="protein sequence ID" value="KAH7057067.1"/>
    <property type="molecule type" value="Genomic_DNA"/>
</dbReference>
<protein>
    <recommendedName>
        <fullName evidence="4">Secreted protein</fullName>
    </recommendedName>
</protein>
<gene>
    <name evidence="2" type="ORF">B0J12DRAFT_402923</name>
</gene>
<evidence type="ECO:0000256" key="1">
    <source>
        <dbReference type="SAM" id="SignalP"/>
    </source>
</evidence>
<comment type="caution">
    <text evidence="2">The sequence shown here is derived from an EMBL/GenBank/DDBJ whole genome shotgun (WGS) entry which is preliminary data.</text>
</comment>